<proteinExistence type="predicted"/>
<evidence type="ECO:0000313" key="2">
    <source>
        <dbReference type="Proteomes" id="UP001204953"/>
    </source>
</evidence>
<sequence>MKIRESVGQSIWNTKQGWCCQPLDPIPVGDIALAIEADSLSLVDWDIEEIGEKAGFDIQYRYTGTNDPKKSSLACVTQFVGIYSDKSKMYRDVETLTKAGIPRHLFKILISNEDIQLKPFTMETAIANS</sequence>
<dbReference type="EMBL" id="JAMZMM010000038">
    <property type="protein sequence ID" value="MCP2728082.1"/>
    <property type="molecule type" value="Genomic_DNA"/>
</dbReference>
<comment type="caution">
    <text evidence="1">The sequence shown here is derived from an EMBL/GenBank/DDBJ whole genome shotgun (WGS) entry which is preliminary data.</text>
</comment>
<protein>
    <submittedName>
        <fullName evidence="1">Uncharacterized protein</fullName>
    </submittedName>
</protein>
<name>A0AAE3GQA3_9CYAN</name>
<reference evidence="1" key="1">
    <citation type="submission" date="2022-06" db="EMBL/GenBank/DDBJ databases">
        <title>New cyanobacteria of genus Symplocastrum in benthos of Lake Baikal.</title>
        <authorList>
            <person name="Sorokovikova E."/>
            <person name="Tikhonova I."/>
            <person name="Krasnopeev A."/>
            <person name="Evseev P."/>
            <person name="Gladkikh A."/>
            <person name="Belykh O."/>
        </authorList>
    </citation>
    <scope>NUCLEOTIDE SEQUENCE</scope>
    <source>
        <strain evidence="1">BBK-W-15</strain>
    </source>
</reference>
<accession>A0AAE3GQA3</accession>
<dbReference type="Proteomes" id="UP001204953">
    <property type="component" value="Unassembled WGS sequence"/>
</dbReference>
<gene>
    <name evidence="1" type="ORF">NJ959_06280</name>
</gene>
<evidence type="ECO:0000313" key="1">
    <source>
        <dbReference type="EMBL" id="MCP2728082.1"/>
    </source>
</evidence>
<organism evidence="1 2">
    <name type="scientific">Limnofasciculus baicalensis BBK-W-15</name>
    <dbReference type="NCBI Taxonomy" id="2699891"/>
    <lineage>
        <taxon>Bacteria</taxon>
        <taxon>Bacillati</taxon>
        <taxon>Cyanobacteriota</taxon>
        <taxon>Cyanophyceae</taxon>
        <taxon>Coleofasciculales</taxon>
        <taxon>Coleofasciculaceae</taxon>
        <taxon>Limnofasciculus</taxon>
        <taxon>Limnofasciculus baicalensis</taxon>
    </lineage>
</organism>
<dbReference type="AlphaFoldDB" id="A0AAE3GQA3"/>
<keyword evidence="2" id="KW-1185">Reference proteome</keyword>
<dbReference type="RefSeq" id="WP_254010883.1">
    <property type="nucleotide sequence ID" value="NZ_JAMZMM010000038.1"/>
</dbReference>